<protein>
    <submittedName>
        <fullName evidence="3">DUF1329 domain-containing protein</fullName>
    </submittedName>
</protein>
<keyword evidence="2" id="KW-0732">Signal</keyword>
<dbReference type="CDD" id="cd16329">
    <property type="entry name" value="LolA_like"/>
    <property type="match status" value="1"/>
</dbReference>
<proteinExistence type="predicted"/>
<evidence type="ECO:0000256" key="2">
    <source>
        <dbReference type="SAM" id="SignalP"/>
    </source>
</evidence>
<dbReference type="Pfam" id="PF07044">
    <property type="entry name" value="DUF1329"/>
    <property type="match status" value="1"/>
</dbReference>
<keyword evidence="4" id="KW-1185">Reference proteome</keyword>
<reference evidence="3 4" key="1">
    <citation type="submission" date="2019-12" db="EMBL/GenBank/DDBJ databases">
        <title>Novel species isolated from a subtropical stream in China.</title>
        <authorList>
            <person name="Lu H."/>
        </authorList>
    </citation>
    <scope>NUCLEOTIDE SEQUENCE [LARGE SCALE GENOMIC DNA]</scope>
    <source>
        <strain evidence="3 4">FT127W</strain>
    </source>
</reference>
<organism evidence="3 4">
    <name type="scientific">Pseudoduganella aquatica</name>
    <dbReference type="NCBI Taxonomy" id="2660641"/>
    <lineage>
        <taxon>Bacteria</taxon>
        <taxon>Pseudomonadati</taxon>
        <taxon>Pseudomonadota</taxon>
        <taxon>Betaproteobacteria</taxon>
        <taxon>Burkholderiales</taxon>
        <taxon>Oxalobacteraceae</taxon>
        <taxon>Telluria group</taxon>
        <taxon>Pseudoduganella</taxon>
    </lineage>
</organism>
<evidence type="ECO:0000313" key="4">
    <source>
        <dbReference type="Proteomes" id="UP000450676"/>
    </source>
</evidence>
<gene>
    <name evidence="3" type="ORF">GTP77_21555</name>
</gene>
<feature type="signal peptide" evidence="2">
    <location>
        <begin position="1"/>
        <end position="17"/>
    </location>
</feature>
<dbReference type="Proteomes" id="UP000450676">
    <property type="component" value="Unassembled WGS sequence"/>
</dbReference>
<dbReference type="Gene3D" id="2.50.20.10">
    <property type="entry name" value="Lipoprotein localisation LolA/LolB/LppX"/>
    <property type="match status" value="1"/>
</dbReference>
<feature type="chain" id="PRO_5031345721" evidence="2">
    <location>
        <begin position="18"/>
        <end position="442"/>
    </location>
</feature>
<evidence type="ECO:0000256" key="1">
    <source>
        <dbReference type="SAM" id="MobiDB-lite"/>
    </source>
</evidence>
<dbReference type="InterPro" id="IPR010752">
    <property type="entry name" value="DUF1329"/>
</dbReference>
<accession>A0A7X4KN37</accession>
<comment type="caution">
    <text evidence="3">The sequence shown here is derived from an EMBL/GenBank/DDBJ whole genome shotgun (WGS) entry which is preliminary data.</text>
</comment>
<name>A0A7X4KN37_9BURK</name>
<dbReference type="EMBL" id="WWCU01000029">
    <property type="protein sequence ID" value="MYN09909.1"/>
    <property type="molecule type" value="Genomic_DNA"/>
</dbReference>
<feature type="region of interest" description="Disordered" evidence="1">
    <location>
        <begin position="31"/>
        <end position="54"/>
    </location>
</feature>
<sequence>MHTTLLAALLSAFSAQAAITPAEADKLGKELTPVGAEKAGNKEGTIPSWEGGLTKAPAGWNPAQGYADPYAGDKSLFTITAANAEQYKDKLAAGTLALLKKYPSYKMVVYPSHRSAAYPKEVTDKAKEQATKVKLEGSAMTELGGSHVPFPIPKTGQEAMSNHMTRYLGGGFDRTYDWFPVRANGDFYRVGFRELRVSDANFDTRTPNHQFSFLGFFTAPATLQGTVYLVHESIDQVKEPRQAWIYNAGQRRVRRAPDLAYDNISDGTEAMRVTDQYDAYNGALDRYEWKLVGKKEMYIPYNSYKLSDKKLKYADIIQKNSINPDLMRYELHRVWQVEATLKAGQKHIYGKRTFYLDEDSWGVVHEDAYDGQGQLWRIGVHGTMQYYDAMAPWYRVNIWHDLSNGNYLVSTLDNEIKTPWKFGVKGNWSDFQPDALRRAGTK</sequence>
<evidence type="ECO:0000313" key="3">
    <source>
        <dbReference type="EMBL" id="MYN09909.1"/>
    </source>
</evidence>
<dbReference type="AlphaFoldDB" id="A0A7X4KN37"/>